<dbReference type="EMBL" id="BAABJQ010000031">
    <property type="protein sequence ID" value="GAA5197782.1"/>
    <property type="molecule type" value="Genomic_DNA"/>
</dbReference>
<evidence type="ECO:0000313" key="9">
    <source>
        <dbReference type="EMBL" id="GAA5197782.1"/>
    </source>
</evidence>
<dbReference type="InterPro" id="IPR017583">
    <property type="entry name" value="Tagatose/fructose_Pkinase"/>
</dbReference>
<gene>
    <name evidence="9" type="ORF">GCM10023322_69750</name>
</gene>
<evidence type="ECO:0000313" key="10">
    <source>
        <dbReference type="Proteomes" id="UP001501570"/>
    </source>
</evidence>
<evidence type="ECO:0000256" key="1">
    <source>
        <dbReference type="ARBA" id="ARBA00010688"/>
    </source>
</evidence>
<dbReference type="PANTHER" id="PTHR46566">
    <property type="entry name" value="1-PHOSPHOFRUCTOKINASE-RELATED"/>
    <property type="match status" value="1"/>
</dbReference>
<dbReference type="PIRSF" id="PIRSF000535">
    <property type="entry name" value="1PFK/6PFK/LacC"/>
    <property type="match status" value="1"/>
</dbReference>
<feature type="region of interest" description="Disordered" evidence="7">
    <location>
        <begin position="303"/>
        <end position="325"/>
    </location>
</feature>
<dbReference type="SUPFAM" id="SSF53613">
    <property type="entry name" value="Ribokinase-like"/>
    <property type="match status" value="1"/>
</dbReference>
<evidence type="ECO:0000256" key="7">
    <source>
        <dbReference type="SAM" id="MobiDB-lite"/>
    </source>
</evidence>
<dbReference type="InterPro" id="IPR011611">
    <property type="entry name" value="PfkB_dom"/>
</dbReference>
<evidence type="ECO:0000256" key="5">
    <source>
        <dbReference type="ARBA" id="ARBA00022840"/>
    </source>
</evidence>
<name>A0ABP9SM63_9ACTN</name>
<dbReference type="Gene3D" id="3.40.1190.20">
    <property type="match status" value="1"/>
</dbReference>
<protein>
    <submittedName>
        <fullName evidence="9">PfkB family carbohydrate kinase</fullName>
    </submittedName>
</protein>
<comment type="caution">
    <text evidence="9">The sequence shown here is derived from an EMBL/GenBank/DDBJ whole genome shotgun (WGS) entry which is preliminary data.</text>
</comment>
<keyword evidence="10" id="KW-1185">Reference proteome</keyword>
<comment type="similarity">
    <text evidence="1">Belongs to the carbohydrate kinase PfkB family.</text>
</comment>
<keyword evidence="4 9" id="KW-0418">Kinase</keyword>
<reference evidence="10" key="1">
    <citation type="journal article" date="2019" name="Int. J. Syst. Evol. Microbiol.">
        <title>The Global Catalogue of Microorganisms (GCM) 10K type strain sequencing project: providing services to taxonomists for standard genome sequencing and annotation.</title>
        <authorList>
            <consortium name="The Broad Institute Genomics Platform"/>
            <consortium name="The Broad Institute Genome Sequencing Center for Infectious Disease"/>
            <person name="Wu L."/>
            <person name="Ma J."/>
        </authorList>
    </citation>
    <scope>NUCLEOTIDE SEQUENCE [LARGE SCALE GENOMIC DNA]</scope>
    <source>
        <strain evidence="10">JCM 18304</strain>
    </source>
</reference>
<evidence type="ECO:0000259" key="8">
    <source>
        <dbReference type="Pfam" id="PF00294"/>
    </source>
</evidence>
<feature type="domain" description="Carbohydrate kinase PfkB" evidence="8">
    <location>
        <begin position="18"/>
        <end position="278"/>
    </location>
</feature>
<keyword evidence="5" id="KW-0067">ATP-binding</keyword>
<dbReference type="GO" id="GO:0016301">
    <property type="term" value="F:kinase activity"/>
    <property type="evidence" value="ECO:0007669"/>
    <property type="project" value="UniProtKB-KW"/>
</dbReference>
<dbReference type="PANTHER" id="PTHR46566:SF2">
    <property type="entry name" value="ATP-DEPENDENT 6-PHOSPHOFRUCTOKINASE ISOZYME 2"/>
    <property type="match status" value="1"/>
</dbReference>
<proteinExistence type="inferred from homology"/>
<keyword evidence="3" id="KW-0547">Nucleotide-binding</keyword>
<organism evidence="9 10">
    <name type="scientific">Rugosimonospora acidiphila</name>
    <dbReference type="NCBI Taxonomy" id="556531"/>
    <lineage>
        <taxon>Bacteria</taxon>
        <taxon>Bacillati</taxon>
        <taxon>Actinomycetota</taxon>
        <taxon>Actinomycetes</taxon>
        <taxon>Micromonosporales</taxon>
        <taxon>Micromonosporaceae</taxon>
        <taxon>Rugosimonospora</taxon>
    </lineage>
</organism>
<sequence>MVFAPAPQLTVTIERRGEGQEIHLHPGGQGVWQARMIAALGVPVVLCAAFGGEVGRVLEPLIASEGITVRAVYGHSRNGAYVHDRRSGSRVDVAEVAGEPLSRHELDELYGRTLAEGLAADLCVLSGAAHPTVVPPDTFRRLAIDLGQNGRRVVADLSGEHLDAVLAGQPYMVRVSHEDLGVGTDIDSLMTSVCRLRAAGAKTVVVTRAQRPAVALIGDVIYEVITPSLEAADARGAGDSLTAGLAAALASGETGIEAVRCGAAAGALNVTRHGLGTGERSAVRQLRERVRLVPIGNAADQVRGASERPEIRTSTQDLAERIELP</sequence>
<evidence type="ECO:0000256" key="6">
    <source>
        <dbReference type="PIRNR" id="PIRNR000535"/>
    </source>
</evidence>
<dbReference type="Proteomes" id="UP001501570">
    <property type="component" value="Unassembled WGS sequence"/>
</dbReference>
<dbReference type="Pfam" id="PF00294">
    <property type="entry name" value="PfkB"/>
    <property type="match status" value="1"/>
</dbReference>
<accession>A0ABP9SM63</accession>
<dbReference type="InterPro" id="IPR029056">
    <property type="entry name" value="Ribokinase-like"/>
</dbReference>
<keyword evidence="2 6" id="KW-0808">Transferase</keyword>
<evidence type="ECO:0000256" key="3">
    <source>
        <dbReference type="ARBA" id="ARBA00022741"/>
    </source>
</evidence>
<evidence type="ECO:0000256" key="2">
    <source>
        <dbReference type="ARBA" id="ARBA00022679"/>
    </source>
</evidence>
<evidence type="ECO:0000256" key="4">
    <source>
        <dbReference type="ARBA" id="ARBA00022777"/>
    </source>
</evidence>